<feature type="transmembrane region" description="Helical" evidence="12">
    <location>
        <begin position="82"/>
        <end position="100"/>
    </location>
</feature>
<evidence type="ECO:0000256" key="8">
    <source>
        <dbReference type="ARBA" id="ARBA00023133"/>
    </source>
</evidence>
<dbReference type="GO" id="GO:0006784">
    <property type="term" value="P:heme A biosynthetic process"/>
    <property type="evidence" value="ECO:0007669"/>
    <property type="project" value="InterPro"/>
</dbReference>
<keyword evidence="8" id="KW-0350">Heme biosynthesis</keyword>
<keyword evidence="4" id="KW-0479">Metal-binding</keyword>
<organism evidence="13 14">
    <name type="scientific">Singulisphaera acidiphila (strain ATCC BAA-1392 / DSM 18658 / VKM B-2454 / MOB10)</name>
    <dbReference type="NCBI Taxonomy" id="886293"/>
    <lineage>
        <taxon>Bacteria</taxon>
        <taxon>Pseudomonadati</taxon>
        <taxon>Planctomycetota</taxon>
        <taxon>Planctomycetia</taxon>
        <taxon>Isosphaerales</taxon>
        <taxon>Isosphaeraceae</taxon>
        <taxon>Singulisphaera</taxon>
    </lineage>
</organism>
<keyword evidence="3 12" id="KW-0812">Transmembrane</keyword>
<feature type="transmembrane region" description="Helical" evidence="12">
    <location>
        <begin position="283"/>
        <end position="303"/>
    </location>
</feature>
<dbReference type="STRING" id="886293.Sinac_6887"/>
<dbReference type="GO" id="GO:0016491">
    <property type="term" value="F:oxidoreductase activity"/>
    <property type="evidence" value="ECO:0007669"/>
    <property type="project" value="UniProtKB-KW"/>
</dbReference>
<evidence type="ECO:0000256" key="6">
    <source>
        <dbReference type="ARBA" id="ARBA00023002"/>
    </source>
</evidence>
<dbReference type="PANTHER" id="PTHR35457:SF1">
    <property type="entry name" value="HEME A SYNTHASE"/>
    <property type="match status" value="1"/>
</dbReference>
<dbReference type="eggNOG" id="COG1612">
    <property type="taxonomic scope" value="Bacteria"/>
</dbReference>
<keyword evidence="14" id="KW-1185">Reference proteome</keyword>
<feature type="transmembrane region" description="Helical" evidence="12">
    <location>
        <begin position="179"/>
        <end position="196"/>
    </location>
</feature>
<dbReference type="EMBL" id="CP003364">
    <property type="protein sequence ID" value="AGA30947.1"/>
    <property type="molecule type" value="Genomic_DNA"/>
</dbReference>
<dbReference type="OrthoDB" id="128939at2"/>
<evidence type="ECO:0000256" key="10">
    <source>
        <dbReference type="ARBA" id="ARBA00023157"/>
    </source>
</evidence>
<evidence type="ECO:0000256" key="2">
    <source>
        <dbReference type="ARBA" id="ARBA00022475"/>
    </source>
</evidence>
<dbReference type="AlphaFoldDB" id="L0DNX0"/>
<evidence type="ECO:0000256" key="9">
    <source>
        <dbReference type="ARBA" id="ARBA00023136"/>
    </source>
</evidence>
<reference evidence="13 14" key="1">
    <citation type="submission" date="2012-02" db="EMBL/GenBank/DDBJ databases">
        <title>Complete sequence of chromosome of Singulisphaera acidiphila DSM 18658.</title>
        <authorList>
            <consortium name="US DOE Joint Genome Institute (JGI-PGF)"/>
            <person name="Lucas S."/>
            <person name="Copeland A."/>
            <person name="Lapidus A."/>
            <person name="Glavina del Rio T."/>
            <person name="Dalin E."/>
            <person name="Tice H."/>
            <person name="Bruce D."/>
            <person name="Goodwin L."/>
            <person name="Pitluck S."/>
            <person name="Peters L."/>
            <person name="Ovchinnikova G."/>
            <person name="Chertkov O."/>
            <person name="Kyrpides N."/>
            <person name="Mavromatis K."/>
            <person name="Ivanova N."/>
            <person name="Brettin T."/>
            <person name="Detter J.C."/>
            <person name="Han C."/>
            <person name="Larimer F."/>
            <person name="Land M."/>
            <person name="Hauser L."/>
            <person name="Markowitz V."/>
            <person name="Cheng J.-F."/>
            <person name="Hugenholtz P."/>
            <person name="Woyke T."/>
            <person name="Wu D."/>
            <person name="Tindall B."/>
            <person name="Pomrenke H."/>
            <person name="Brambilla E."/>
            <person name="Klenk H.-P."/>
            <person name="Eisen J.A."/>
        </authorList>
    </citation>
    <scope>NUCLEOTIDE SEQUENCE [LARGE SCALE GENOMIC DNA]</scope>
    <source>
        <strain evidence="14">ATCC BAA-1392 / DSM 18658 / VKM B-2454 / MOB10</strain>
    </source>
</reference>
<feature type="transmembrane region" description="Helical" evidence="12">
    <location>
        <begin position="135"/>
        <end position="158"/>
    </location>
</feature>
<feature type="transmembrane region" description="Helical" evidence="12">
    <location>
        <begin position="109"/>
        <end position="129"/>
    </location>
</feature>
<accession>L0DNX0</accession>
<sequence length="327" mass="35592">MANDPLKPSRSGIEPAYKAGPHWVAVVAAFFTWPLIFVGGSVTTYRVGMAVPDWPTTFGINMFLYDFWNAPFGVRVEHMHRLYGAAVGLSTLILAVWFLLAEQRRSMKWLGVLALVAVIGQGVLGGTRVTQNSTVLAAVHGVTGQAFFALMVSLCVLTGRDWITSSTPNVDASHLRRRSAVTLFLVAVQIAVGAWLRHFPWMSPTSLLTHALLGLAVWGHVAMLAWRVERNRGVVPELVPSSRAMALAVMLQVVLGIASWWMLRPFDGIPRTVTIIQAMVRTGHQANGALLLAASVVLTFRAFRHLAPAKRMPSRSSLSAPGLEVVA</sequence>
<dbReference type="PANTHER" id="PTHR35457">
    <property type="entry name" value="HEME A SYNTHASE"/>
    <property type="match status" value="1"/>
</dbReference>
<dbReference type="Pfam" id="PF02628">
    <property type="entry name" value="COX15-CtaA"/>
    <property type="match status" value="1"/>
</dbReference>
<keyword evidence="2" id="KW-1003">Cell membrane</keyword>
<feature type="transmembrane region" description="Helical" evidence="12">
    <location>
        <begin position="208"/>
        <end position="226"/>
    </location>
</feature>
<dbReference type="GO" id="GO:0016020">
    <property type="term" value="C:membrane"/>
    <property type="evidence" value="ECO:0007669"/>
    <property type="project" value="UniProtKB-SubCell"/>
</dbReference>
<feature type="transmembrane region" description="Helical" evidence="12">
    <location>
        <begin position="21"/>
        <end position="42"/>
    </location>
</feature>
<evidence type="ECO:0000256" key="4">
    <source>
        <dbReference type="ARBA" id="ARBA00022723"/>
    </source>
</evidence>
<evidence type="ECO:0000313" key="14">
    <source>
        <dbReference type="Proteomes" id="UP000010798"/>
    </source>
</evidence>
<comment type="subcellular location">
    <subcellularLocation>
        <location evidence="1">Membrane</location>
        <topology evidence="1">Multi-pass membrane protein</topology>
    </subcellularLocation>
</comment>
<dbReference type="InterPro" id="IPR050450">
    <property type="entry name" value="COX15/CtaA_HemeA_synthase"/>
</dbReference>
<protein>
    <submittedName>
        <fullName evidence="13">Uncharacterized protein required for cytochrome oxidase assembly</fullName>
    </submittedName>
</protein>
<dbReference type="HOGENOM" id="CLU_041525_2_1_0"/>
<keyword evidence="10" id="KW-1015">Disulfide bond</keyword>
<proteinExistence type="predicted"/>
<evidence type="ECO:0000313" key="13">
    <source>
        <dbReference type="EMBL" id="AGA30947.1"/>
    </source>
</evidence>
<name>L0DNX0_SINAD</name>
<gene>
    <name evidence="13" type="ordered locus">Sinac_6887</name>
</gene>
<evidence type="ECO:0000256" key="5">
    <source>
        <dbReference type="ARBA" id="ARBA00022989"/>
    </source>
</evidence>
<keyword evidence="9 12" id="KW-0472">Membrane</keyword>
<keyword evidence="5 12" id="KW-1133">Transmembrane helix</keyword>
<evidence type="ECO:0000256" key="11">
    <source>
        <dbReference type="ARBA" id="ARBA00023444"/>
    </source>
</evidence>
<comment type="pathway">
    <text evidence="11">Porphyrin-containing compound metabolism.</text>
</comment>
<keyword evidence="7" id="KW-0408">Iron</keyword>
<keyword evidence="6" id="KW-0560">Oxidoreductase</keyword>
<dbReference type="RefSeq" id="WP_015250019.1">
    <property type="nucleotide sequence ID" value="NC_019892.1"/>
</dbReference>
<feature type="transmembrane region" description="Helical" evidence="12">
    <location>
        <begin position="246"/>
        <end position="263"/>
    </location>
</feature>
<dbReference type="Proteomes" id="UP000010798">
    <property type="component" value="Chromosome"/>
</dbReference>
<dbReference type="KEGG" id="saci:Sinac_6887"/>
<evidence type="ECO:0000256" key="3">
    <source>
        <dbReference type="ARBA" id="ARBA00022692"/>
    </source>
</evidence>
<evidence type="ECO:0000256" key="1">
    <source>
        <dbReference type="ARBA" id="ARBA00004141"/>
    </source>
</evidence>
<evidence type="ECO:0000256" key="7">
    <source>
        <dbReference type="ARBA" id="ARBA00023004"/>
    </source>
</evidence>
<dbReference type="InterPro" id="IPR003780">
    <property type="entry name" value="COX15/CtaA_fam"/>
</dbReference>
<dbReference type="GO" id="GO:0046872">
    <property type="term" value="F:metal ion binding"/>
    <property type="evidence" value="ECO:0007669"/>
    <property type="project" value="UniProtKB-KW"/>
</dbReference>
<evidence type="ECO:0000256" key="12">
    <source>
        <dbReference type="SAM" id="Phobius"/>
    </source>
</evidence>